<dbReference type="GO" id="GO:0003677">
    <property type="term" value="F:DNA binding"/>
    <property type="evidence" value="ECO:0007669"/>
    <property type="project" value="UniProtKB-UniRule"/>
</dbReference>
<gene>
    <name evidence="5" type="ORF">A3K89_24500</name>
</gene>
<feature type="domain" description="OmpR/PhoB-type" evidence="4">
    <location>
        <begin position="18"/>
        <end position="118"/>
    </location>
</feature>
<dbReference type="InterPro" id="IPR011990">
    <property type="entry name" value="TPR-like_helical_dom_sf"/>
</dbReference>
<keyword evidence="6" id="KW-1185">Reference proteome</keyword>
<dbReference type="AlphaFoldDB" id="A0A177Y9W7"/>
<comment type="caution">
    <text evidence="5">The sequence shown here is derived from an EMBL/GenBank/DDBJ whole genome shotgun (WGS) entry which is preliminary data.</text>
</comment>
<dbReference type="SMART" id="SM00862">
    <property type="entry name" value="Trans_reg_C"/>
    <property type="match status" value="1"/>
</dbReference>
<dbReference type="SMART" id="SM00382">
    <property type="entry name" value="AAA"/>
    <property type="match status" value="1"/>
</dbReference>
<dbReference type="InterPro" id="IPR005158">
    <property type="entry name" value="BTAD"/>
</dbReference>
<dbReference type="CDD" id="cd15831">
    <property type="entry name" value="BTAD"/>
    <property type="match status" value="1"/>
</dbReference>
<comment type="similarity">
    <text evidence="1">Belongs to the AfsR/DnrI/RedD regulatory family.</text>
</comment>
<dbReference type="GO" id="GO:0006355">
    <property type="term" value="P:regulation of DNA-templated transcription"/>
    <property type="evidence" value="ECO:0007669"/>
    <property type="project" value="InterPro"/>
</dbReference>
<dbReference type="SUPFAM" id="SSF52540">
    <property type="entry name" value="P-loop containing nucleoside triphosphate hydrolases"/>
    <property type="match status" value="1"/>
</dbReference>
<dbReference type="Pfam" id="PF03704">
    <property type="entry name" value="BTAD"/>
    <property type="match status" value="1"/>
</dbReference>
<dbReference type="InterPro" id="IPR027417">
    <property type="entry name" value="P-loop_NTPase"/>
</dbReference>
<dbReference type="InterPro" id="IPR001867">
    <property type="entry name" value="OmpR/PhoB-type_DNA-bd"/>
</dbReference>
<dbReference type="GO" id="GO:0000160">
    <property type="term" value="P:phosphorelay signal transduction system"/>
    <property type="evidence" value="ECO:0007669"/>
    <property type="project" value="InterPro"/>
</dbReference>
<dbReference type="Gene3D" id="1.25.40.10">
    <property type="entry name" value="Tetratricopeptide repeat domain"/>
    <property type="match status" value="1"/>
</dbReference>
<keyword evidence="2 3" id="KW-0238">DNA-binding</keyword>
<evidence type="ECO:0000256" key="2">
    <source>
        <dbReference type="ARBA" id="ARBA00023125"/>
    </source>
</evidence>
<evidence type="ECO:0000313" key="5">
    <source>
        <dbReference type="EMBL" id="OAK52316.1"/>
    </source>
</evidence>
<dbReference type="InterPro" id="IPR036388">
    <property type="entry name" value="WH-like_DNA-bd_sf"/>
</dbReference>
<proteinExistence type="inferred from homology"/>
<dbReference type="PANTHER" id="PTHR47691:SF3">
    <property type="entry name" value="HTH-TYPE TRANSCRIPTIONAL REGULATOR RV0890C-RELATED"/>
    <property type="match status" value="1"/>
</dbReference>
<dbReference type="Pfam" id="PF13401">
    <property type="entry name" value="AAA_22"/>
    <property type="match status" value="1"/>
</dbReference>
<dbReference type="Proteomes" id="UP000077519">
    <property type="component" value="Unassembled WGS sequence"/>
</dbReference>
<protein>
    <recommendedName>
        <fullName evidence="4">OmpR/PhoB-type domain-containing protein</fullName>
    </recommendedName>
</protein>
<sequence length="1087" mass="115982">MGPCRHTHLRCRSVPLDTRAVDVDAPAVRIDVGVLGPVSTRVDGQLVSIPGARARALLVALACAPGHSRSVGALLDDVWPDAPPRAPKNALQTQVSRLRAVLPPNTLVSSPAGYRLVLTPEQLDLTCAETRVGQARGHLASGNVDAALDLVGQARALWRGEPASDLPEGTVGDDLKARADAASDALDAIEIEALLGLRDFERALAPARRVAARDALDERAAADLMRCLHGLGRSNEALAVFAELRENLADRLGTDPSPMLVDLNAEILSASVPRTPVAVGLRAAPNVLIGRERDIAAIESLMTRARVTTIVGPGGSGKTRLAHEIGSRASSSVPVVLVELASLRRGQDVVAAISGTLGLSETDLKIGGIGGGRVRTAGERLREALSGRAVVLILDNCEHLIDDVAEIVDELIGASASLTVLATSRSPMSITSESAYPLPPLVAGGIDSPAAQLFVSRARAVRPAASFDPIEVDRLCRTLDGLPLAIELAAARVRTLTVADINARLEHRFALLRSTDRTRPVRHRTLHAVIEWSWNLLEPPQQRTLARLCRFPAGFTVDAAERVAGFAGVDDVADALDGLVNQSLLTVVDENEHVRYHMLETVREFGEEQLREDEAAEVGARLLGWGTAVARTAVAGFRTPDQVSVIRMLEADHDNLVDVLRHAVDDERWSQAYTVFAALAFFWSLRGAHTEVLNWAPRMSDAPAVVNVDDDSLVLAHVVLLAHVGRGGQIRDAARIRTRLRRSLRARSGVEPGLRFVAEVLVGRTDGRGLPRRLAYAVRADEPARRCAARMVRAGLAENFGYLHLAARDADVAYALAVDRGDTWAAASASQSLGSIHGQSGRADLAVSHYARAADLLWRLHSFDESAQMRGFAGAALIADGRIAEGRTLIDDVAAMSVDGESSISSDADQQDQRLASITATRAEADLAEGNIESGLALYRRSTEIAGFSADVPTDPYLTLLAAASVAAHVLHGAAGRIADTVVVLTEVALRRLGTNEFRDLPQLGSVACAVGSFDVHSGRDPGRGVELLALSVKVHARHDYSTMRPQLHLDAARRVLGDAVVDDQVARVAKTTRTEALEGILELLRS</sequence>
<dbReference type="SUPFAM" id="SSF48452">
    <property type="entry name" value="TPR-like"/>
    <property type="match status" value="1"/>
</dbReference>
<evidence type="ECO:0000256" key="3">
    <source>
        <dbReference type="PROSITE-ProRule" id="PRU01091"/>
    </source>
</evidence>
<dbReference type="InterPro" id="IPR016032">
    <property type="entry name" value="Sig_transdc_resp-reg_C-effctor"/>
</dbReference>
<dbReference type="PRINTS" id="PR00364">
    <property type="entry name" value="DISEASERSIST"/>
</dbReference>
<dbReference type="GO" id="GO:0016887">
    <property type="term" value="F:ATP hydrolysis activity"/>
    <property type="evidence" value="ECO:0007669"/>
    <property type="project" value="InterPro"/>
</dbReference>
<dbReference type="SMART" id="SM01043">
    <property type="entry name" value="BTAD"/>
    <property type="match status" value="1"/>
</dbReference>
<dbReference type="PANTHER" id="PTHR47691">
    <property type="entry name" value="REGULATOR-RELATED"/>
    <property type="match status" value="1"/>
</dbReference>
<evidence type="ECO:0000259" key="4">
    <source>
        <dbReference type="PROSITE" id="PS51755"/>
    </source>
</evidence>
<dbReference type="PROSITE" id="PS51755">
    <property type="entry name" value="OMPR_PHOB"/>
    <property type="match status" value="1"/>
</dbReference>
<dbReference type="InterPro" id="IPR058852">
    <property type="entry name" value="HTH_77"/>
</dbReference>
<dbReference type="SUPFAM" id="SSF46894">
    <property type="entry name" value="C-terminal effector domain of the bipartite response regulators"/>
    <property type="match status" value="1"/>
</dbReference>
<evidence type="ECO:0000256" key="1">
    <source>
        <dbReference type="ARBA" id="ARBA00005820"/>
    </source>
</evidence>
<dbReference type="Gene3D" id="3.40.50.300">
    <property type="entry name" value="P-loop containing nucleotide triphosphate hydrolases"/>
    <property type="match status" value="1"/>
</dbReference>
<dbReference type="Pfam" id="PF25872">
    <property type="entry name" value="HTH_77"/>
    <property type="match status" value="1"/>
</dbReference>
<reference evidence="5 6" key="1">
    <citation type="submission" date="2016-03" db="EMBL/GenBank/DDBJ databases">
        <title>Genome sequence of Rhodococcus kyotonensis KB10.</title>
        <authorList>
            <person name="Jeong H."/>
            <person name="Hong C.E."/>
            <person name="Jo S.H."/>
            <person name="Park J.M."/>
        </authorList>
    </citation>
    <scope>NUCLEOTIDE SEQUENCE [LARGE SCALE GENOMIC DNA]</scope>
    <source>
        <strain evidence="5 6">KB10</strain>
    </source>
</reference>
<organism evidence="5 6">
    <name type="scientific">Rhodococcoides kyotonense</name>
    <dbReference type="NCBI Taxonomy" id="398843"/>
    <lineage>
        <taxon>Bacteria</taxon>
        <taxon>Bacillati</taxon>
        <taxon>Actinomycetota</taxon>
        <taxon>Actinomycetes</taxon>
        <taxon>Mycobacteriales</taxon>
        <taxon>Nocardiaceae</taxon>
        <taxon>Rhodococcoides</taxon>
    </lineage>
</organism>
<dbReference type="InterPro" id="IPR003593">
    <property type="entry name" value="AAA+_ATPase"/>
</dbReference>
<dbReference type="Gene3D" id="1.10.10.10">
    <property type="entry name" value="Winged helix-like DNA-binding domain superfamily/Winged helix DNA-binding domain"/>
    <property type="match status" value="1"/>
</dbReference>
<accession>A0A177Y9W7</accession>
<evidence type="ECO:0000313" key="6">
    <source>
        <dbReference type="Proteomes" id="UP000077519"/>
    </source>
</evidence>
<name>A0A177Y9W7_9NOCA</name>
<feature type="DNA-binding region" description="OmpR/PhoB-type" evidence="3">
    <location>
        <begin position="18"/>
        <end position="118"/>
    </location>
</feature>
<dbReference type="InterPro" id="IPR049945">
    <property type="entry name" value="AAA_22"/>
</dbReference>
<dbReference type="EMBL" id="LVHI01000024">
    <property type="protein sequence ID" value="OAK52316.1"/>
    <property type="molecule type" value="Genomic_DNA"/>
</dbReference>